<dbReference type="InterPro" id="IPR047675">
    <property type="entry name" value="Putative_zinc-bd"/>
</dbReference>
<dbReference type="EMBL" id="BMZH01000002">
    <property type="protein sequence ID" value="GHA84998.1"/>
    <property type="molecule type" value="Genomic_DNA"/>
</dbReference>
<accession>A0A8J3CLR7</accession>
<evidence type="ECO:0000313" key="3">
    <source>
        <dbReference type="Proteomes" id="UP000634004"/>
    </source>
</evidence>
<name>A0A8J3CLR7_9PROT</name>
<feature type="region of interest" description="Disordered" evidence="1">
    <location>
        <begin position="1"/>
        <end position="60"/>
    </location>
</feature>
<evidence type="ECO:0000313" key="2">
    <source>
        <dbReference type="EMBL" id="GHA84998.1"/>
    </source>
</evidence>
<dbReference type="AlphaFoldDB" id="A0A8J3CLR7"/>
<dbReference type="NCBIfam" id="NF041373">
    <property type="entry name" value="HGG_STG"/>
    <property type="match status" value="1"/>
</dbReference>
<dbReference type="Proteomes" id="UP000634004">
    <property type="component" value="Unassembled WGS sequence"/>
</dbReference>
<protein>
    <submittedName>
        <fullName evidence="2">Uncharacterized protein</fullName>
    </submittedName>
</protein>
<comment type="caution">
    <text evidence="2">The sequence shown here is derived from an EMBL/GenBank/DDBJ whole genome shotgun (WGS) entry which is preliminary data.</text>
</comment>
<reference evidence="2" key="2">
    <citation type="submission" date="2020-09" db="EMBL/GenBank/DDBJ databases">
        <authorList>
            <person name="Sun Q."/>
            <person name="Kim S."/>
        </authorList>
    </citation>
    <scope>NUCLEOTIDE SEQUENCE</scope>
    <source>
        <strain evidence="2">KCTC 32513</strain>
    </source>
</reference>
<evidence type="ECO:0000256" key="1">
    <source>
        <dbReference type="SAM" id="MobiDB-lite"/>
    </source>
</evidence>
<proteinExistence type="predicted"/>
<keyword evidence="3" id="KW-1185">Reference proteome</keyword>
<organism evidence="2 3">
    <name type="scientific">Algimonas arctica</name>
    <dbReference type="NCBI Taxonomy" id="1479486"/>
    <lineage>
        <taxon>Bacteria</taxon>
        <taxon>Pseudomonadati</taxon>
        <taxon>Pseudomonadota</taxon>
        <taxon>Alphaproteobacteria</taxon>
        <taxon>Maricaulales</taxon>
        <taxon>Robiginitomaculaceae</taxon>
        <taxon>Algimonas</taxon>
    </lineage>
</organism>
<dbReference type="RefSeq" id="WP_233353951.1">
    <property type="nucleotide sequence ID" value="NZ_BMZH01000002.1"/>
</dbReference>
<reference evidence="2" key="1">
    <citation type="journal article" date="2014" name="Int. J. Syst. Evol. Microbiol.">
        <title>Complete genome sequence of Corynebacterium casei LMG S-19264T (=DSM 44701T), isolated from a smear-ripened cheese.</title>
        <authorList>
            <consortium name="US DOE Joint Genome Institute (JGI-PGF)"/>
            <person name="Walter F."/>
            <person name="Albersmeier A."/>
            <person name="Kalinowski J."/>
            <person name="Ruckert C."/>
        </authorList>
    </citation>
    <scope>NUCLEOTIDE SEQUENCE</scope>
    <source>
        <strain evidence="2">KCTC 32513</strain>
    </source>
</reference>
<sequence>MKKKVGNHPRNTAPMAASPRCGAKTRKGPPCRSPAVSGKKRCRMHGGAAGSGAPKGNQNALKHGAFTREMLEERREFSQMIREAKATLREIS</sequence>
<gene>
    <name evidence="2" type="ORF">GCM10009069_05140</name>
</gene>